<sequence length="146" mass="17882">MNRFDEEPTAVRCHWPDRHGPRSTDRESRHSAGSRDHDDWSDDRRHRRRRGDTRERWCCPDWEQEKSSRYAVGRWAESQHSKWQQHREERYYGQESPWDEDEYSNDPEIHLIICLQRRTGSKAQQRDRSGTEDGREREGQTLYRNR</sequence>
<feature type="compositionally biased region" description="Basic and acidic residues" evidence="1">
    <location>
        <begin position="52"/>
        <end position="68"/>
    </location>
</feature>
<dbReference type="Proteomes" id="UP000410492">
    <property type="component" value="Unassembled WGS sequence"/>
</dbReference>
<evidence type="ECO:0000256" key="1">
    <source>
        <dbReference type="SAM" id="MobiDB-lite"/>
    </source>
</evidence>
<evidence type="ECO:0000313" key="2">
    <source>
        <dbReference type="EMBL" id="VEN53359.1"/>
    </source>
</evidence>
<reference evidence="2 3" key="1">
    <citation type="submission" date="2019-01" db="EMBL/GenBank/DDBJ databases">
        <authorList>
            <person name="Sayadi A."/>
        </authorList>
    </citation>
    <scope>NUCLEOTIDE SEQUENCE [LARGE SCALE GENOMIC DNA]</scope>
</reference>
<proteinExistence type="predicted"/>
<keyword evidence="3" id="KW-1185">Reference proteome</keyword>
<feature type="region of interest" description="Disordered" evidence="1">
    <location>
        <begin position="1"/>
        <end position="103"/>
    </location>
</feature>
<accession>A0A653CZP0</accession>
<dbReference type="AlphaFoldDB" id="A0A653CZP0"/>
<feature type="compositionally biased region" description="Basic and acidic residues" evidence="1">
    <location>
        <begin position="14"/>
        <end position="44"/>
    </location>
</feature>
<evidence type="ECO:0000313" key="3">
    <source>
        <dbReference type="Proteomes" id="UP000410492"/>
    </source>
</evidence>
<feature type="region of interest" description="Disordered" evidence="1">
    <location>
        <begin position="116"/>
        <end position="146"/>
    </location>
</feature>
<dbReference type="EMBL" id="CAACVG010009455">
    <property type="protein sequence ID" value="VEN53359.1"/>
    <property type="molecule type" value="Genomic_DNA"/>
</dbReference>
<gene>
    <name evidence="2" type="ORF">CALMAC_LOCUS13176</name>
</gene>
<feature type="compositionally biased region" description="Basic and acidic residues" evidence="1">
    <location>
        <begin position="124"/>
        <end position="139"/>
    </location>
</feature>
<name>A0A653CZP0_CALMS</name>
<feature type="compositionally biased region" description="Basic and acidic residues" evidence="1">
    <location>
        <begin position="77"/>
        <end position="92"/>
    </location>
</feature>
<organism evidence="2 3">
    <name type="scientific">Callosobruchus maculatus</name>
    <name type="common">Southern cowpea weevil</name>
    <name type="synonym">Pulse bruchid</name>
    <dbReference type="NCBI Taxonomy" id="64391"/>
    <lineage>
        <taxon>Eukaryota</taxon>
        <taxon>Metazoa</taxon>
        <taxon>Ecdysozoa</taxon>
        <taxon>Arthropoda</taxon>
        <taxon>Hexapoda</taxon>
        <taxon>Insecta</taxon>
        <taxon>Pterygota</taxon>
        <taxon>Neoptera</taxon>
        <taxon>Endopterygota</taxon>
        <taxon>Coleoptera</taxon>
        <taxon>Polyphaga</taxon>
        <taxon>Cucujiformia</taxon>
        <taxon>Chrysomeloidea</taxon>
        <taxon>Chrysomelidae</taxon>
        <taxon>Bruchinae</taxon>
        <taxon>Bruchini</taxon>
        <taxon>Callosobruchus</taxon>
    </lineage>
</organism>
<protein>
    <submittedName>
        <fullName evidence="2">Uncharacterized protein</fullName>
    </submittedName>
</protein>